<reference evidence="2 3" key="1">
    <citation type="submission" date="2020-03" db="EMBL/GenBank/DDBJ databases">
        <title>Whole genome shotgun sequence of Phytohabitans rumicis NBRC 108638.</title>
        <authorList>
            <person name="Komaki H."/>
            <person name="Tamura T."/>
        </authorList>
    </citation>
    <scope>NUCLEOTIDE SEQUENCE [LARGE SCALE GENOMIC DNA]</scope>
    <source>
        <strain evidence="2 3">NBRC 108638</strain>
    </source>
</reference>
<evidence type="ECO:0000256" key="1">
    <source>
        <dbReference type="SAM" id="SignalP"/>
    </source>
</evidence>
<feature type="chain" id="PRO_5028920857" evidence="1">
    <location>
        <begin position="28"/>
        <end position="116"/>
    </location>
</feature>
<name>A0A6V8LEM0_9ACTN</name>
<accession>A0A6V8LEM0</accession>
<keyword evidence="3" id="KW-1185">Reference proteome</keyword>
<organism evidence="2 3">
    <name type="scientific">Phytohabitans rumicis</name>
    <dbReference type="NCBI Taxonomy" id="1076125"/>
    <lineage>
        <taxon>Bacteria</taxon>
        <taxon>Bacillati</taxon>
        <taxon>Actinomycetota</taxon>
        <taxon>Actinomycetes</taxon>
        <taxon>Micromonosporales</taxon>
        <taxon>Micromonosporaceae</taxon>
    </lineage>
</organism>
<reference evidence="2 3" key="2">
    <citation type="submission" date="2020-03" db="EMBL/GenBank/DDBJ databases">
        <authorList>
            <person name="Ichikawa N."/>
            <person name="Kimura A."/>
            <person name="Kitahashi Y."/>
            <person name="Uohara A."/>
        </authorList>
    </citation>
    <scope>NUCLEOTIDE SEQUENCE [LARGE SCALE GENOMIC DNA]</scope>
    <source>
        <strain evidence="2 3">NBRC 108638</strain>
    </source>
</reference>
<keyword evidence="1" id="KW-0732">Signal</keyword>
<sequence>MVKALRTLATLVIAAGLLLVAPKPALAAGGVCGLGQTGNYITVSFTFNPSCGGGFGNNAANVVQDMYPLYTNFDACVWGLHPANWVFVGTTTYTAACGFGMYNVGPQARIAKVRAG</sequence>
<dbReference type="AlphaFoldDB" id="A0A6V8LEM0"/>
<evidence type="ECO:0000313" key="3">
    <source>
        <dbReference type="Proteomes" id="UP000482960"/>
    </source>
</evidence>
<dbReference type="EMBL" id="BLPG01000002">
    <property type="protein sequence ID" value="GFJ95673.1"/>
    <property type="molecule type" value="Genomic_DNA"/>
</dbReference>
<comment type="caution">
    <text evidence="2">The sequence shown here is derived from an EMBL/GenBank/DDBJ whole genome shotgun (WGS) entry which is preliminary data.</text>
</comment>
<protein>
    <submittedName>
        <fullName evidence="2">Uncharacterized protein</fullName>
    </submittedName>
</protein>
<evidence type="ECO:0000313" key="2">
    <source>
        <dbReference type="EMBL" id="GFJ95673.1"/>
    </source>
</evidence>
<proteinExistence type="predicted"/>
<gene>
    <name evidence="2" type="ORF">Prum_093150</name>
</gene>
<feature type="signal peptide" evidence="1">
    <location>
        <begin position="1"/>
        <end position="27"/>
    </location>
</feature>
<dbReference type="Proteomes" id="UP000482960">
    <property type="component" value="Unassembled WGS sequence"/>
</dbReference>